<proteinExistence type="inferred from homology"/>
<protein>
    <recommendedName>
        <fullName evidence="3">Sulfotransferase</fullName>
        <ecNumber evidence="3">2.8.2.-</ecNumber>
    </recommendedName>
</protein>
<name>A0A0A8XXA1_ARUDO</name>
<evidence type="ECO:0000259" key="4">
    <source>
        <dbReference type="Pfam" id="PF00685"/>
    </source>
</evidence>
<dbReference type="PANTHER" id="PTHR11783">
    <property type="entry name" value="SULFOTRANSFERASE SULT"/>
    <property type="match status" value="1"/>
</dbReference>
<reference evidence="5" key="2">
    <citation type="journal article" date="2015" name="Data Brief">
        <title>Shoot transcriptome of the giant reed, Arundo donax.</title>
        <authorList>
            <person name="Barrero R.A."/>
            <person name="Guerrero F.D."/>
            <person name="Moolhuijzen P."/>
            <person name="Goolsby J.A."/>
            <person name="Tidwell J."/>
            <person name="Bellgard S.E."/>
            <person name="Bellgard M.I."/>
        </authorList>
    </citation>
    <scope>NUCLEOTIDE SEQUENCE</scope>
    <source>
        <tissue evidence="5">Shoot tissue taken approximately 20 cm above the soil surface</tissue>
    </source>
</reference>
<evidence type="ECO:0000256" key="1">
    <source>
        <dbReference type="ARBA" id="ARBA00005771"/>
    </source>
</evidence>
<dbReference type="InterPro" id="IPR000863">
    <property type="entry name" value="Sulfotransferase_dom"/>
</dbReference>
<evidence type="ECO:0000313" key="5">
    <source>
        <dbReference type="EMBL" id="JAD17295.1"/>
    </source>
</evidence>
<dbReference type="EMBL" id="GBRH01280600">
    <property type="protein sequence ID" value="JAD17295.1"/>
    <property type="molecule type" value="Transcribed_RNA"/>
</dbReference>
<keyword evidence="2 3" id="KW-0808">Transferase</keyword>
<organism evidence="5">
    <name type="scientific">Arundo donax</name>
    <name type="common">Giant reed</name>
    <name type="synonym">Donax arundinaceus</name>
    <dbReference type="NCBI Taxonomy" id="35708"/>
    <lineage>
        <taxon>Eukaryota</taxon>
        <taxon>Viridiplantae</taxon>
        <taxon>Streptophyta</taxon>
        <taxon>Embryophyta</taxon>
        <taxon>Tracheophyta</taxon>
        <taxon>Spermatophyta</taxon>
        <taxon>Magnoliopsida</taxon>
        <taxon>Liliopsida</taxon>
        <taxon>Poales</taxon>
        <taxon>Poaceae</taxon>
        <taxon>PACMAD clade</taxon>
        <taxon>Arundinoideae</taxon>
        <taxon>Arundineae</taxon>
        <taxon>Arundo</taxon>
    </lineage>
</organism>
<sequence length="164" mass="19246">MQSQFQPRPDDIILATFPKCGATWLKVLVFMITNRSRRAVTDDNHPLLTHLPHDLMVCLEFPLCYIHPVTELEVLPSPRLICTHFPLALLPSGVSTLGCRVVYLCREPKDVLVSTWHYMNNVYRELFTEFDDAFELFCEEVSVYEPIWDHYLGYWKQSMIEFFS</sequence>
<evidence type="ECO:0000256" key="3">
    <source>
        <dbReference type="RuleBase" id="RU361155"/>
    </source>
</evidence>
<dbReference type="Pfam" id="PF00685">
    <property type="entry name" value="Sulfotransfer_1"/>
    <property type="match status" value="1"/>
</dbReference>
<evidence type="ECO:0000256" key="2">
    <source>
        <dbReference type="ARBA" id="ARBA00022679"/>
    </source>
</evidence>
<dbReference type="SUPFAM" id="SSF52540">
    <property type="entry name" value="P-loop containing nucleoside triphosphate hydrolases"/>
    <property type="match status" value="1"/>
</dbReference>
<dbReference type="AlphaFoldDB" id="A0A0A8XXA1"/>
<dbReference type="Gene3D" id="3.40.50.300">
    <property type="entry name" value="P-loop containing nucleotide triphosphate hydrolases"/>
    <property type="match status" value="1"/>
</dbReference>
<dbReference type="InterPro" id="IPR027417">
    <property type="entry name" value="P-loop_NTPase"/>
</dbReference>
<comment type="similarity">
    <text evidence="1 3">Belongs to the sulfotransferase 1 family.</text>
</comment>
<reference evidence="5" key="1">
    <citation type="submission" date="2014-09" db="EMBL/GenBank/DDBJ databases">
        <authorList>
            <person name="Magalhaes I.L.F."/>
            <person name="Oliveira U."/>
            <person name="Santos F.R."/>
            <person name="Vidigal T.H.D.A."/>
            <person name="Brescovit A.D."/>
            <person name="Santos A.J."/>
        </authorList>
    </citation>
    <scope>NUCLEOTIDE SEQUENCE</scope>
    <source>
        <tissue evidence="5">Shoot tissue taken approximately 20 cm above the soil surface</tissue>
    </source>
</reference>
<dbReference type="EC" id="2.8.2.-" evidence="3"/>
<feature type="domain" description="Sulfotransferase" evidence="4">
    <location>
        <begin position="9"/>
        <end position="157"/>
    </location>
</feature>
<dbReference type="GO" id="GO:0008146">
    <property type="term" value="F:sulfotransferase activity"/>
    <property type="evidence" value="ECO:0007669"/>
    <property type="project" value="InterPro"/>
</dbReference>
<accession>A0A0A8XXA1</accession>